<feature type="domain" description="Fibronectin type-III" evidence="10">
    <location>
        <begin position="161"/>
        <end position="264"/>
    </location>
</feature>
<protein>
    <submittedName>
        <fullName evidence="11">Growth hormone receptor a</fullName>
    </submittedName>
</protein>
<keyword evidence="2 9" id="KW-0812">Transmembrane</keyword>
<feature type="compositionally biased region" description="Pro residues" evidence="8">
    <location>
        <begin position="622"/>
        <end position="637"/>
    </location>
</feature>
<evidence type="ECO:0000256" key="1">
    <source>
        <dbReference type="ARBA" id="ARBA00004479"/>
    </source>
</evidence>
<dbReference type="InterPro" id="IPR036116">
    <property type="entry name" value="FN3_sf"/>
</dbReference>
<dbReference type="GO" id="GO:0004896">
    <property type="term" value="F:cytokine receptor activity"/>
    <property type="evidence" value="ECO:0007669"/>
    <property type="project" value="TreeGrafter"/>
</dbReference>
<dbReference type="FunFam" id="2.60.40.10:FF:000269">
    <property type="entry name" value="Growth hormone receptor"/>
    <property type="match status" value="1"/>
</dbReference>
<evidence type="ECO:0000256" key="5">
    <source>
        <dbReference type="ARBA" id="ARBA00023136"/>
    </source>
</evidence>
<feature type="region of interest" description="Disordered" evidence="8">
    <location>
        <begin position="482"/>
        <end position="521"/>
    </location>
</feature>
<dbReference type="InterPro" id="IPR013783">
    <property type="entry name" value="Ig-like_fold"/>
</dbReference>
<dbReference type="PANTHER" id="PTHR23037:SF46">
    <property type="entry name" value="INTERLEUKIN 5 RECEPTOR SUBUNIT ALPHA"/>
    <property type="match status" value="1"/>
</dbReference>
<dbReference type="PROSITE" id="PS50853">
    <property type="entry name" value="FN3"/>
    <property type="match status" value="1"/>
</dbReference>
<dbReference type="AlphaFoldDB" id="A0A3B3TCD9"/>
<dbReference type="Proteomes" id="UP000261540">
    <property type="component" value="Unplaced"/>
</dbReference>
<proteinExistence type="predicted"/>
<evidence type="ECO:0000313" key="12">
    <source>
        <dbReference type="Proteomes" id="UP000261540"/>
    </source>
</evidence>
<dbReference type="PANTHER" id="PTHR23037">
    <property type="entry name" value="CYTOKINE RECEPTOR"/>
    <property type="match status" value="1"/>
</dbReference>
<evidence type="ECO:0000313" key="11">
    <source>
        <dbReference type="Ensembl" id="ENSPKIP00000040429.1"/>
    </source>
</evidence>
<dbReference type="KEGG" id="pki:111839225"/>
<dbReference type="Pfam" id="PF09067">
    <property type="entry name" value="EpoR_lig-bind"/>
    <property type="match status" value="1"/>
</dbReference>
<evidence type="ECO:0000256" key="8">
    <source>
        <dbReference type="SAM" id="MobiDB-lite"/>
    </source>
</evidence>
<dbReference type="SUPFAM" id="SSF49265">
    <property type="entry name" value="Fibronectin type III"/>
    <property type="match status" value="2"/>
</dbReference>
<organism evidence="11 12">
    <name type="scientific">Paramormyrops kingsleyae</name>
    <dbReference type="NCBI Taxonomy" id="1676925"/>
    <lineage>
        <taxon>Eukaryota</taxon>
        <taxon>Metazoa</taxon>
        <taxon>Chordata</taxon>
        <taxon>Craniata</taxon>
        <taxon>Vertebrata</taxon>
        <taxon>Euteleostomi</taxon>
        <taxon>Actinopterygii</taxon>
        <taxon>Neopterygii</taxon>
        <taxon>Teleostei</taxon>
        <taxon>Osteoglossocephala</taxon>
        <taxon>Osteoglossomorpha</taxon>
        <taxon>Osteoglossiformes</taxon>
        <taxon>Mormyridae</taxon>
        <taxon>Paramormyrops</taxon>
    </lineage>
</organism>
<dbReference type="InterPro" id="IPR015152">
    <property type="entry name" value="Growth/epo_recpt_lig-bind"/>
</dbReference>
<feature type="compositionally biased region" description="Basic and acidic residues" evidence="8">
    <location>
        <begin position="507"/>
        <end position="521"/>
    </location>
</feature>
<evidence type="ECO:0000256" key="9">
    <source>
        <dbReference type="SAM" id="Phobius"/>
    </source>
</evidence>
<evidence type="ECO:0000259" key="10">
    <source>
        <dbReference type="PROSITE" id="PS50853"/>
    </source>
</evidence>
<feature type="transmembrane region" description="Helical" evidence="9">
    <location>
        <begin position="272"/>
        <end position="294"/>
    </location>
</feature>
<evidence type="ECO:0000256" key="6">
    <source>
        <dbReference type="ARBA" id="ARBA00023170"/>
    </source>
</evidence>
<keyword evidence="4 9" id="KW-1133">Transmembrane helix</keyword>
<evidence type="ECO:0000256" key="4">
    <source>
        <dbReference type="ARBA" id="ARBA00022989"/>
    </source>
</evidence>
<feature type="region of interest" description="Disordered" evidence="8">
    <location>
        <begin position="423"/>
        <end position="452"/>
    </location>
</feature>
<dbReference type="OrthoDB" id="9890215at2759"/>
<keyword evidence="3" id="KW-0732">Signal</keyword>
<dbReference type="Ensembl" id="ENSPKIT00000021449.1">
    <property type="protein sequence ID" value="ENSPKIP00000040429.1"/>
    <property type="gene ID" value="ENSPKIG00000017380.1"/>
</dbReference>
<comment type="subcellular location">
    <subcellularLocation>
        <location evidence="1">Membrane</location>
        <topology evidence="1">Single-pass type I membrane protein</topology>
    </subcellularLocation>
</comment>
<accession>A0A3B3TCD9</accession>
<dbReference type="InterPro" id="IPR025871">
    <property type="entry name" value="GHBP"/>
</dbReference>
<reference evidence="11" key="1">
    <citation type="submission" date="2025-08" db="UniProtKB">
        <authorList>
            <consortium name="Ensembl"/>
        </authorList>
    </citation>
    <scope>IDENTIFICATION</scope>
</reference>
<keyword evidence="12" id="KW-1185">Reference proteome</keyword>
<dbReference type="GO" id="GO:0009897">
    <property type="term" value="C:external side of plasma membrane"/>
    <property type="evidence" value="ECO:0007669"/>
    <property type="project" value="TreeGrafter"/>
</dbReference>
<sequence length="653" mass="71655">MHSADPRLTLSSSDLRDCPGPEMMAARHLLLLLSQACLLLETGSLAAAPPLTASEAPLESPHFTACLSREQETFRCWWSAGSFRNLSQPGALRVFFLKKNSLSRTWMECPNYTASVPNECYFNKSYTSIWTSYCLQLRSRHHNVTYDERCFNVEDIVHPDPPVSMNWTLLNVSRSGLHFDIIVRWEPPPSADVKAGWMSLTYEVQYRERNASHWEVLDLETSTQQSVYGLHTNMEYEVRVRCKMRAFDNFGQFSDSIFVHVPGKVHGKESTFPVTVVFIFGVVGLAILFLLIIFSHQQKLMVILLPPVPAPKIKGIDPDLLKKGRLDELSSVLSSHPLCKAEMYREEPWVEFIELDLERMDAAEKTGCSDTQRLLGLVPHLGSSHRLAAKDGDLGRASCYEPELSEADPAVAAAFCLRPRVTSPELQSDRPAPDAGPAPVAGSAPDGEADGRPVIQTQLSTQSSVSMDFYAQVSDVTPLGGVVLSPGQQVRGPGEKGEGGDGQPLKNQKEGQKKEGEGGVEKEVPLPLLIVAPDSGAYTSELGNRQIGSDCSRREAFQDPPAEMPQPPPEKNAVEQFALIVPPAGEYQSPYFIPPTPQLPPVADYTVVQDVDAQQSLLLNPSTPPPPSMAPVKPPPAMPVGYLTPDLLGNISL</sequence>
<feature type="compositionally biased region" description="Low complexity" evidence="8">
    <location>
        <begin position="433"/>
        <end position="446"/>
    </location>
</feature>
<feature type="region of interest" description="Disordered" evidence="8">
    <location>
        <begin position="614"/>
        <end position="637"/>
    </location>
</feature>
<dbReference type="Gene3D" id="2.60.40.10">
    <property type="entry name" value="Immunoglobulins"/>
    <property type="match status" value="2"/>
</dbReference>
<keyword evidence="6" id="KW-0675">Receptor</keyword>
<evidence type="ECO:0000256" key="2">
    <source>
        <dbReference type="ARBA" id="ARBA00022692"/>
    </source>
</evidence>
<name>A0A3B3TCD9_9TELE</name>
<dbReference type="GeneTree" id="ENSGT00940000165107"/>
<keyword evidence="7" id="KW-0325">Glycoprotein</keyword>
<evidence type="ECO:0000256" key="3">
    <source>
        <dbReference type="ARBA" id="ARBA00022729"/>
    </source>
</evidence>
<reference evidence="11" key="2">
    <citation type="submission" date="2025-09" db="UniProtKB">
        <authorList>
            <consortium name="Ensembl"/>
        </authorList>
    </citation>
    <scope>IDENTIFICATION</scope>
</reference>
<dbReference type="InterPro" id="IPR003961">
    <property type="entry name" value="FN3_dom"/>
</dbReference>
<dbReference type="CTD" id="100001424"/>
<dbReference type="Pfam" id="PF12772">
    <property type="entry name" value="GHBP"/>
    <property type="match status" value="2"/>
</dbReference>
<evidence type="ECO:0000256" key="7">
    <source>
        <dbReference type="ARBA" id="ARBA00023180"/>
    </source>
</evidence>
<keyword evidence="5 9" id="KW-0472">Membrane</keyword>
<dbReference type="CDD" id="cd00063">
    <property type="entry name" value="FN3"/>
    <property type="match status" value="1"/>
</dbReference>